<evidence type="ECO:0000313" key="2">
    <source>
        <dbReference type="Proteomes" id="UP001594351"/>
    </source>
</evidence>
<reference evidence="1 2" key="1">
    <citation type="submission" date="2024-09" db="EMBL/GenBank/DDBJ databases">
        <title>Laminarin stimulates single cell rates of sulfate reduction while oxygen inhibits transcriptomic activity in coastal marine sediment.</title>
        <authorList>
            <person name="Lindsay M."/>
            <person name="Orcutt B."/>
            <person name="Emerson D."/>
            <person name="Stepanauskas R."/>
            <person name="D'Angelo T."/>
        </authorList>
    </citation>
    <scope>NUCLEOTIDE SEQUENCE [LARGE SCALE GENOMIC DNA]</scope>
    <source>
        <strain evidence="1">SAG AM-311-K15</strain>
    </source>
</reference>
<name>A0ABV6Z4Y0_UNCC1</name>
<evidence type="ECO:0000313" key="1">
    <source>
        <dbReference type="EMBL" id="MFC1853509.1"/>
    </source>
</evidence>
<dbReference type="EMBL" id="JBHPBY010000517">
    <property type="protein sequence ID" value="MFC1853509.1"/>
    <property type="molecule type" value="Genomic_DNA"/>
</dbReference>
<accession>A0ABV6Z4Y0</accession>
<gene>
    <name evidence="1" type="ORF">ACFL27_25240</name>
</gene>
<proteinExistence type="predicted"/>
<dbReference type="Proteomes" id="UP001594351">
    <property type="component" value="Unassembled WGS sequence"/>
</dbReference>
<evidence type="ECO:0008006" key="3">
    <source>
        <dbReference type="Google" id="ProtNLM"/>
    </source>
</evidence>
<protein>
    <recommendedName>
        <fullName evidence="3">DUF1573 domain-containing protein</fullName>
    </recommendedName>
</protein>
<sequence>MKIKRIFITLGFAALLICGVSLLFCQESISQVKHQAPAFQKTQKTDHLKTTDTSGPPSEIKFDRDDLTYDFGTVAQMSTTEQVIKFKNIGQGTLRIFKVKPG</sequence>
<comment type="caution">
    <text evidence="1">The sequence shown here is derived from an EMBL/GenBank/DDBJ whole genome shotgun (WGS) entry which is preliminary data.</text>
</comment>
<organism evidence="1 2">
    <name type="scientific">candidate division CSSED10-310 bacterium</name>
    <dbReference type="NCBI Taxonomy" id="2855610"/>
    <lineage>
        <taxon>Bacteria</taxon>
        <taxon>Bacteria division CSSED10-310</taxon>
    </lineage>
</organism>
<keyword evidence="2" id="KW-1185">Reference proteome</keyword>